<dbReference type="Proteomes" id="UP000494256">
    <property type="component" value="Unassembled WGS sequence"/>
</dbReference>
<dbReference type="AlphaFoldDB" id="A0A8S1AXK9"/>
<reference evidence="1 2" key="1">
    <citation type="submission" date="2020-04" db="EMBL/GenBank/DDBJ databases">
        <authorList>
            <person name="Wallbank WR R."/>
            <person name="Pardo Diaz C."/>
            <person name="Kozak K."/>
            <person name="Martin S."/>
            <person name="Jiggins C."/>
            <person name="Moest M."/>
            <person name="Warren A I."/>
            <person name="Byers J.R.P. K."/>
            <person name="Montejo-Kovacevich G."/>
            <person name="Yen C E."/>
        </authorList>
    </citation>
    <scope>NUCLEOTIDE SEQUENCE [LARGE SCALE GENOMIC DNA]</scope>
</reference>
<evidence type="ECO:0008006" key="3">
    <source>
        <dbReference type="Google" id="ProtNLM"/>
    </source>
</evidence>
<protein>
    <recommendedName>
        <fullName evidence="3">DUF4219 domain-containing protein</fullName>
    </recommendedName>
</protein>
<sequence>MASNNQMALIEKASGRENYATWRFAMQIYLQHEELWDCIESESEPDPKRDTKAKTKIILSVDFTNYVHIQEAHTAREVWNKLPSTFDDSGLSRRIGLLHDLCNTSLTGCRNLEEYVSKIMSTAHKLRNTGFKVDDEWLGTQLLSGLPESYQPIIIALESSGMKITSDSVKAKLLQDVRPSEDDKKAFTVRPRCYTCKKYGHKSTELSQIIRNGGQVRFDQTGCVIMNNRGQIVATASIIKNMYRLNMPGGGYPCISDVEEQDTFL</sequence>
<comment type="caution">
    <text evidence="1">The sequence shown here is derived from an EMBL/GenBank/DDBJ whole genome shotgun (WGS) entry which is preliminary data.</text>
</comment>
<gene>
    <name evidence="1" type="ORF">APLA_LOCUS14316</name>
</gene>
<organism evidence="1 2">
    <name type="scientific">Arctia plantaginis</name>
    <name type="common">Wood tiger moth</name>
    <name type="synonym">Phalaena plantaginis</name>
    <dbReference type="NCBI Taxonomy" id="874455"/>
    <lineage>
        <taxon>Eukaryota</taxon>
        <taxon>Metazoa</taxon>
        <taxon>Ecdysozoa</taxon>
        <taxon>Arthropoda</taxon>
        <taxon>Hexapoda</taxon>
        <taxon>Insecta</taxon>
        <taxon>Pterygota</taxon>
        <taxon>Neoptera</taxon>
        <taxon>Endopterygota</taxon>
        <taxon>Lepidoptera</taxon>
        <taxon>Glossata</taxon>
        <taxon>Ditrysia</taxon>
        <taxon>Noctuoidea</taxon>
        <taxon>Erebidae</taxon>
        <taxon>Arctiinae</taxon>
        <taxon>Arctia</taxon>
    </lineage>
</organism>
<name>A0A8S1AXK9_ARCPL</name>
<dbReference type="EMBL" id="CADEBD010000392">
    <property type="protein sequence ID" value="CAB3253508.1"/>
    <property type="molecule type" value="Genomic_DNA"/>
</dbReference>
<dbReference type="PANTHER" id="PTHR47481">
    <property type="match status" value="1"/>
</dbReference>
<accession>A0A8S1AXK9</accession>
<evidence type="ECO:0000313" key="1">
    <source>
        <dbReference type="EMBL" id="CAB3253508.1"/>
    </source>
</evidence>
<evidence type="ECO:0000313" key="2">
    <source>
        <dbReference type="Proteomes" id="UP000494256"/>
    </source>
</evidence>
<dbReference type="PANTHER" id="PTHR47481:SF7">
    <property type="entry name" value="CCHC-TYPE DOMAIN-CONTAINING PROTEIN"/>
    <property type="match status" value="1"/>
</dbReference>
<dbReference type="OrthoDB" id="446244at2759"/>
<dbReference type="Pfam" id="PF14223">
    <property type="entry name" value="Retrotran_gag_2"/>
    <property type="match status" value="1"/>
</dbReference>
<proteinExistence type="predicted"/>